<protein>
    <recommendedName>
        <fullName evidence="3">alcohol dehydrogenase</fullName>
        <ecNumber evidence="3">1.1.1.1</ecNumber>
    </recommendedName>
</protein>
<dbReference type="EMBL" id="CAJFDI010000002">
    <property type="protein sequence ID" value="CAD5217674.1"/>
    <property type="molecule type" value="Genomic_DNA"/>
</dbReference>
<dbReference type="GO" id="GO:0004022">
    <property type="term" value="F:alcohol dehydrogenase (NAD+) activity"/>
    <property type="evidence" value="ECO:0007669"/>
    <property type="project" value="UniProtKB-EC"/>
</dbReference>
<dbReference type="CDD" id="cd08297">
    <property type="entry name" value="CAD3"/>
    <property type="match status" value="1"/>
</dbReference>
<name>A0A7I8WZ25_BURXY</name>
<dbReference type="InterPro" id="IPR002328">
    <property type="entry name" value="ADH_Zn_CS"/>
</dbReference>
<dbReference type="OrthoDB" id="1879366at2759"/>
<dbReference type="InterPro" id="IPR011032">
    <property type="entry name" value="GroES-like_sf"/>
</dbReference>
<dbReference type="PANTHER" id="PTHR42940">
    <property type="entry name" value="ALCOHOL DEHYDROGENASE 1-RELATED"/>
    <property type="match status" value="1"/>
</dbReference>
<organism evidence="10 11">
    <name type="scientific">Bursaphelenchus xylophilus</name>
    <name type="common">Pinewood nematode worm</name>
    <name type="synonym">Aphelenchoides xylophilus</name>
    <dbReference type="NCBI Taxonomy" id="6326"/>
    <lineage>
        <taxon>Eukaryota</taxon>
        <taxon>Metazoa</taxon>
        <taxon>Ecdysozoa</taxon>
        <taxon>Nematoda</taxon>
        <taxon>Chromadorea</taxon>
        <taxon>Rhabditida</taxon>
        <taxon>Tylenchina</taxon>
        <taxon>Tylenchomorpha</taxon>
        <taxon>Aphelenchoidea</taxon>
        <taxon>Aphelenchoididae</taxon>
        <taxon>Bursaphelenchus</taxon>
    </lineage>
</organism>
<evidence type="ECO:0000256" key="5">
    <source>
        <dbReference type="ARBA" id="ARBA00022833"/>
    </source>
</evidence>
<dbReference type="FunFam" id="3.90.180.10:FF:000002">
    <property type="entry name" value="Alcohol dehydrogenase AdhP"/>
    <property type="match status" value="1"/>
</dbReference>
<dbReference type="InterPro" id="IPR020843">
    <property type="entry name" value="ER"/>
</dbReference>
<dbReference type="Proteomes" id="UP000659654">
    <property type="component" value="Unassembled WGS sequence"/>
</dbReference>
<dbReference type="SUPFAM" id="SSF50129">
    <property type="entry name" value="GroES-like"/>
    <property type="match status" value="1"/>
</dbReference>
<evidence type="ECO:0000256" key="8">
    <source>
        <dbReference type="RuleBase" id="RU361277"/>
    </source>
</evidence>
<evidence type="ECO:0000259" key="9">
    <source>
        <dbReference type="SMART" id="SM00829"/>
    </source>
</evidence>
<dbReference type="Proteomes" id="UP000582659">
    <property type="component" value="Unassembled WGS sequence"/>
</dbReference>
<dbReference type="SMART" id="SM00829">
    <property type="entry name" value="PKS_ER"/>
    <property type="match status" value="1"/>
</dbReference>
<dbReference type="AlphaFoldDB" id="A0A7I8WZ25"/>
<comment type="similarity">
    <text evidence="2 8">Belongs to the zinc-containing alcohol dehydrogenase family.</text>
</comment>
<dbReference type="InterPro" id="IPR036291">
    <property type="entry name" value="NAD(P)-bd_dom_sf"/>
</dbReference>
<dbReference type="SMR" id="A0A7I8WZ25"/>
<dbReference type="Gene3D" id="3.90.180.10">
    <property type="entry name" value="Medium-chain alcohol dehydrogenases, catalytic domain"/>
    <property type="match status" value="1"/>
</dbReference>
<evidence type="ECO:0000256" key="7">
    <source>
        <dbReference type="ARBA" id="ARBA00023027"/>
    </source>
</evidence>
<dbReference type="Pfam" id="PF08240">
    <property type="entry name" value="ADH_N"/>
    <property type="match status" value="1"/>
</dbReference>
<comment type="caution">
    <text evidence="10">The sequence shown here is derived from an EMBL/GenBank/DDBJ whole genome shotgun (WGS) entry which is preliminary data.</text>
</comment>
<accession>A0A7I8WZ25</accession>
<keyword evidence="7" id="KW-0520">NAD</keyword>
<dbReference type="InterPro" id="IPR013149">
    <property type="entry name" value="ADH-like_C"/>
</dbReference>
<proteinExistence type="inferred from homology"/>
<feature type="domain" description="Enoyl reductase (ER)" evidence="9">
    <location>
        <begin position="52"/>
        <end position="378"/>
    </location>
</feature>
<evidence type="ECO:0000256" key="3">
    <source>
        <dbReference type="ARBA" id="ARBA00013190"/>
    </source>
</evidence>
<gene>
    <name evidence="10" type="ORF">BXYJ_LOCUS5153</name>
</gene>
<keyword evidence="6" id="KW-0560">Oxidoreductase</keyword>
<dbReference type="EMBL" id="CAJFCV020000002">
    <property type="protein sequence ID" value="CAG9101500.1"/>
    <property type="molecule type" value="Genomic_DNA"/>
</dbReference>
<dbReference type="EC" id="1.1.1.1" evidence="3"/>
<keyword evidence="11" id="KW-1185">Reference proteome</keyword>
<comment type="cofactor">
    <cofactor evidence="1 8">
        <name>Zn(2+)</name>
        <dbReference type="ChEBI" id="CHEBI:29105"/>
    </cofactor>
</comment>
<dbReference type="GO" id="GO:0005737">
    <property type="term" value="C:cytoplasm"/>
    <property type="evidence" value="ECO:0007669"/>
    <property type="project" value="TreeGrafter"/>
</dbReference>
<dbReference type="Pfam" id="PF00107">
    <property type="entry name" value="ADH_zinc_N"/>
    <property type="match status" value="1"/>
</dbReference>
<keyword evidence="4 8" id="KW-0479">Metal-binding</keyword>
<evidence type="ECO:0000256" key="1">
    <source>
        <dbReference type="ARBA" id="ARBA00001947"/>
    </source>
</evidence>
<sequence>MLRSLNLTRSLRLSRHFPSNSSSLSRFVHKMPTTSLEVPEKQIACVFDKHNGPIEVREIPVPEVGNNDVLVKILYSGVCHTDLHAWKGDFPIPAKEPPLVGGHEGAGIVVKIGANVKNFKVGDRAGIKWLNGSCLVCEQCRKGKENTCSVTKLSGLTHDGSFQQFAVVKATEATPIPEDLDLAKAAPILCAGVTVYKALKESNAKPGQFIAIPGAGGGLGSFAIQYANSMGLRVVAIDHPSKKEHCLSLGAEVFLDAFQENLIDEVVKFTDGGPHAVLCIAAQDKTMTEATKYVRTQGTVVLIALPKDGHCNVNVFWAVVRCITVKGSYVGCRQDAIEALDFLKRGKIDVPIEILPLKELPKVFERMESGELKGRVVLDLWK</sequence>
<evidence type="ECO:0000313" key="10">
    <source>
        <dbReference type="EMBL" id="CAD5217674.1"/>
    </source>
</evidence>
<dbReference type="InterPro" id="IPR013154">
    <property type="entry name" value="ADH-like_N"/>
</dbReference>
<dbReference type="PROSITE" id="PS00059">
    <property type="entry name" value="ADH_ZINC"/>
    <property type="match status" value="1"/>
</dbReference>
<evidence type="ECO:0000256" key="6">
    <source>
        <dbReference type="ARBA" id="ARBA00023002"/>
    </source>
</evidence>
<dbReference type="SUPFAM" id="SSF51735">
    <property type="entry name" value="NAD(P)-binding Rossmann-fold domains"/>
    <property type="match status" value="1"/>
</dbReference>
<evidence type="ECO:0000256" key="2">
    <source>
        <dbReference type="ARBA" id="ARBA00008072"/>
    </source>
</evidence>
<keyword evidence="5 8" id="KW-0862">Zinc</keyword>
<dbReference type="GO" id="GO:0008270">
    <property type="term" value="F:zinc ion binding"/>
    <property type="evidence" value="ECO:0007669"/>
    <property type="project" value="InterPro"/>
</dbReference>
<evidence type="ECO:0000256" key="4">
    <source>
        <dbReference type="ARBA" id="ARBA00022723"/>
    </source>
</evidence>
<dbReference type="FunFam" id="3.40.50.720:FF:000039">
    <property type="entry name" value="Alcohol dehydrogenase AdhP"/>
    <property type="match status" value="1"/>
</dbReference>
<evidence type="ECO:0000313" key="11">
    <source>
        <dbReference type="Proteomes" id="UP000659654"/>
    </source>
</evidence>
<reference evidence="10" key="1">
    <citation type="submission" date="2020-09" db="EMBL/GenBank/DDBJ databases">
        <authorList>
            <person name="Kikuchi T."/>
        </authorList>
    </citation>
    <scope>NUCLEOTIDE SEQUENCE</scope>
    <source>
        <strain evidence="10">Ka4C1</strain>
    </source>
</reference>
<dbReference type="Gene3D" id="3.40.50.720">
    <property type="entry name" value="NAD(P)-binding Rossmann-like Domain"/>
    <property type="match status" value="1"/>
</dbReference>
<dbReference type="PANTHER" id="PTHR42940:SF3">
    <property type="entry name" value="ALCOHOL DEHYDROGENASE 1-RELATED"/>
    <property type="match status" value="1"/>
</dbReference>